<sequence>SNNLNKSNNSNDLNSPASYFQPASSNINNSNNPIATSNSPAQSNINNSNNSSKNRSLL</sequence>
<dbReference type="Proteomes" id="UP000789901">
    <property type="component" value="Unassembled WGS sequence"/>
</dbReference>
<feature type="region of interest" description="Disordered" evidence="1">
    <location>
        <begin position="1"/>
        <end position="58"/>
    </location>
</feature>
<evidence type="ECO:0000313" key="3">
    <source>
        <dbReference type="Proteomes" id="UP000789901"/>
    </source>
</evidence>
<protein>
    <submittedName>
        <fullName evidence="2">7295_t:CDS:1</fullName>
    </submittedName>
</protein>
<comment type="caution">
    <text evidence="2">The sequence shown here is derived from an EMBL/GenBank/DDBJ whole genome shotgun (WGS) entry which is preliminary data.</text>
</comment>
<evidence type="ECO:0000313" key="2">
    <source>
        <dbReference type="EMBL" id="CAG8845084.1"/>
    </source>
</evidence>
<feature type="non-terminal residue" evidence="2">
    <location>
        <position position="1"/>
    </location>
</feature>
<feature type="compositionally biased region" description="Low complexity" evidence="1">
    <location>
        <begin position="22"/>
        <end position="58"/>
    </location>
</feature>
<organism evidence="2 3">
    <name type="scientific">Gigaspora margarita</name>
    <dbReference type="NCBI Taxonomy" id="4874"/>
    <lineage>
        <taxon>Eukaryota</taxon>
        <taxon>Fungi</taxon>
        <taxon>Fungi incertae sedis</taxon>
        <taxon>Mucoromycota</taxon>
        <taxon>Glomeromycotina</taxon>
        <taxon>Glomeromycetes</taxon>
        <taxon>Diversisporales</taxon>
        <taxon>Gigasporaceae</taxon>
        <taxon>Gigaspora</taxon>
    </lineage>
</organism>
<gene>
    <name evidence="2" type="ORF">GMARGA_LOCUS37449</name>
</gene>
<feature type="non-terminal residue" evidence="2">
    <location>
        <position position="58"/>
    </location>
</feature>
<name>A0ABN7X0H3_GIGMA</name>
<keyword evidence="3" id="KW-1185">Reference proteome</keyword>
<dbReference type="EMBL" id="CAJVQB010078152">
    <property type="protein sequence ID" value="CAG8845084.1"/>
    <property type="molecule type" value="Genomic_DNA"/>
</dbReference>
<evidence type="ECO:0000256" key="1">
    <source>
        <dbReference type="SAM" id="MobiDB-lite"/>
    </source>
</evidence>
<accession>A0ABN7X0H3</accession>
<proteinExistence type="predicted"/>
<feature type="compositionally biased region" description="Low complexity" evidence="1">
    <location>
        <begin position="1"/>
        <end position="15"/>
    </location>
</feature>
<reference evidence="2 3" key="1">
    <citation type="submission" date="2021-06" db="EMBL/GenBank/DDBJ databases">
        <authorList>
            <person name="Kallberg Y."/>
            <person name="Tangrot J."/>
            <person name="Rosling A."/>
        </authorList>
    </citation>
    <scope>NUCLEOTIDE SEQUENCE [LARGE SCALE GENOMIC DNA]</scope>
    <source>
        <strain evidence="2 3">120-4 pot B 10/14</strain>
    </source>
</reference>